<name>A0A9J5X6T0_SOLCO</name>
<keyword evidence="2" id="KW-1185">Reference proteome</keyword>
<protein>
    <submittedName>
        <fullName evidence="1">Uncharacterized protein</fullName>
    </submittedName>
</protein>
<evidence type="ECO:0000313" key="1">
    <source>
        <dbReference type="EMBL" id="KAG5583149.1"/>
    </source>
</evidence>
<proteinExistence type="predicted"/>
<dbReference type="AlphaFoldDB" id="A0A9J5X6T0"/>
<accession>A0A9J5X6T0</accession>
<sequence length="61" mass="7015">MGFEASLWTERILHVRSDCEKYRNLDNIFLILKTQKLKVANFMIATLGMKTKAPDSSYGYG</sequence>
<dbReference type="Proteomes" id="UP000824120">
    <property type="component" value="Chromosome 10"/>
</dbReference>
<comment type="caution">
    <text evidence="1">The sequence shown here is derived from an EMBL/GenBank/DDBJ whole genome shotgun (WGS) entry which is preliminary data.</text>
</comment>
<evidence type="ECO:0000313" key="2">
    <source>
        <dbReference type="Proteomes" id="UP000824120"/>
    </source>
</evidence>
<organism evidence="1 2">
    <name type="scientific">Solanum commersonii</name>
    <name type="common">Commerson's wild potato</name>
    <name type="synonym">Commerson's nightshade</name>
    <dbReference type="NCBI Taxonomy" id="4109"/>
    <lineage>
        <taxon>Eukaryota</taxon>
        <taxon>Viridiplantae</taxon>
        <taxon>Streptophyta</taxon>
        <taxon>Embryophyta</taxon>
        <taxon>Tracheophyta</taxon>
        <taxon>Spermatophyta</taxon>
        <taxon>Magnoliopsida</taxon>
        <taxon>eudicotyledons</taxon>
        <taxon>Gunneridae</taxon>
        <taxon>Pentapetalae</taxon>
        <taxon>asterids</taxon>
        <taxon>lamiids</taxon>
        <taxon>Solanales</taxon>
        <taxon>Solanaceae</taxon>
        <taxon>Solanoideae</taxon>
        <taxon>Solaneae</taxon>
        <taxon>Solanum</taxon>
    </lineage>
</organism>
<reference evidence="1 2" key="1">
    <citation type="submission" date="2020-09" db="EMBL/GenBank/DDBJ databases">
        <title>De no assembly of potato wild relative species, Solanum commersonii.</title>
        <authorList>
            <person name="Cho K."/>
        </authorList>
    </citation>
    <scope>NUCLEOTIDE SEQUENCE [LARGE SCALE GENOMIC DNA]</scope>
    <source>
        <strain evidence="1">LZ3.2</strain>
        <tissue evidence="1">Leaf</tissue>
    </source>
</reference>
<dbReference type="EMBL" id="JACXVP010000010">
    <property type="protein sequence ID" value="KAG5583149.1"/>
    <property type="molecule type" value="Genomic_DNA"/>
</dbReference>
<gene>
    <name evidence="1" type="ORF">H5410_053776</name>
</gene>